<comment type="caution">
    <text evidence="1">The sequence shown here is derived from an EMBL/GenBank/DDBJ whole genome shotgun (WGS) entry which is preliminary data.</text>
</comment>
<proteinExistence type="predicted"/>
<evidence type="ECO:0000313" key="1">
    <source>
        <dbReference type="EMBL" id="KAK3044048.1"/>
    </source>
</evidence>
<accession>A0ACC3CSM7</accession>
<protein>
    <submittedName>
        <fullName evidence="1">Uncharacterized protein</fullName>
    </submittedName>
</protein>
<keyword evidence="2" id="KW-1185">Reference proteome</keyword>
<gene>
    <name evidence="1" type="ORF">LTS18_002311</name>
</gene>
<name>A0ACC3CSM7_9PEZI</name>
<sequence>MDDFAVYNGKTVDLRPKMTEIVNGMKGVQDYKGMISMPRWQQDPKDVSSVPNTVTLVKYLEAARGDTKLRFERVAFVDPFLIAYSSGTTGTPKCIVHSVGGVLISAMKEGKLHRDTKPTDVALQYTTTGWIMYLTSVMSLLFGARPVLYDGSPFQPDLKTFVKLWGDQKVTRLGISPRYMTELQKHNISPREVTDLSAMHSVTSTGMVLADAQFNWFYDTAFPARVQLCNISGGTDLAGCFGMENPLTPVYVGGCQGPSLGTPIAVYDQQVEGGPGVKGKALPEGEAGEIVATK</sequence>
<reference evidence="1" key="1">
    <citation type="submission" date="2024-09" db="EMBL/GenBank/DDBJ databases">
        <title>Black Yeasts Isolated from many extreme environments.</title>
        <authorList>
            <person name="Coleine C."/>
            <person name="Stajich J.E."/>
            <person name="Selbmann L."/>
        </authorList>
    </citation>
    <scope>NUCLEOTIDE SEQUENCE</scope>
    <source>
        <strain evidence="1">CCFEE 5737</strain>
    </source>
</reference>
<feature type="non-terminal residue" evidence="1">
    <location>
        <position position="294"/>
    </location>
</feature>
<evidence type="ECO:0000313" key="2">
    <source>
        <dbReference type="Proteomes" id="UP001186974"/>
    </source>
</evidence>
<dbReference type="EMBL" id="JAWDJW010012497">
    <property type="protein sequence ID" value="KAK3044048.1"/>
    <property type="molecule type" value="Genomic_DNA"/>
</dbReference>
<organism evidence="1 2">
    <name type="scientific">Coniosporium uncinatum</name>
    <dbReference type="NCBI Taxonomy" id="93489"/>
    <lineage>
        <taxon>Eukaryota</taxon>
        <taxon>Fungi</taxon>
        <taxon>Dikarya</taxon>
        <taxon>Ascomycota</taxon>
        <taxon>Pezizomycotina</taxon>
        <taxon>Dothideomycetes</taxon>
        <taxon>Dothideomycetes incertae sedis</taxon>
        <taxon>Coniosporium</taxon>
    </lineage>
</organism>
<dbReference type="Proteomes" id="UP001186974">
    <property type="component" value="Unassembled WGS sequence"/>
</dbReference>